<organism evidence="2 3">
    <name type="scientific">Xylanimonas oleitrophica</name>
    <dbReference type="NCBI Taxonomy" id="2607479"/>
    <lineage>
        <taxon>Bacteria</taxon>
        <taxon>Bacillati</taxon>
        <taxon>Actinomycetota</taxon>
        <taxon>Actinomycetes</taxon>
        <taxon>Micrococcales</taxon>
        <taxon>Promicromonosporaceae</taxon>
        <taxon>Xylanimonas</taxon>
    </lineage>
</organism>
<keyword evidence="3" id="KW-1185">Reference proteome</keyword>
<evidence type="ECO:0000313" key="2">
    <source>
        <dbReference type="EMBL" id="PZR55376.1"/>
    </source>
</evidence>
<reference evidence="2 3" key="1">
    <citation type="submission" date="2018-06" db="EMBL/GenBank/DDBJ databases">
        <title>Whole genome sequencing of a novel hydrocarbon degrading bacterial strain, PW21 isolated from oil contaminated produced water sample.</title>
        <authorList>
            <person name="Nagkirti P."/>
            <person name="Shaikh A."/>
            <person name="Gowdaman V."/>
            <person name="Engineer A.E."/>
            <person name="Dagar S."/>
            <person name="Dhakephalkar P.K."/>
        </authorList>
    </citation>
    <scope>NUCLEOTIDE SEQUENCE [LARGE SCALE GENOMIC DNA]</scope>
    <source>
        <strain evidence="2 3">PW21</strain>
    </source>
</reference>
<dbReference type="Gene3D" id="2.30.30.40">
    <property type="entry name" value="SH3 Domains"/>
    <property type="match status" value="1"/>
</dbReference>
<feature type="chain" id="PRO_5015970057" description="SH3 domain-containing protein" evidence="1">
    <location>
        <begin position="37"/>
        <end position="273"/>
    </location>
</feature>
<comment type="caution">
    <text evidence="2">The sequence shown here is derived from an EMBL/GenBank/DDBJ whole genome shotgun (WGS) entry which is preliminary data.</text>
</comment>
<proteinExistence type="predicted"/>
<dbReference type="RefSeq" id="WP_111249740.1">
    <property type="nucleotide sequence ID" value="NZ_QKWH01000001.1"/>
</dbReference>
<dbReference type="EMBL" id="QKWH01000001">
    <property type="protein sequence ID" value="PZR55376.1"/>
    <property type="molecule type" value="Genomic_DNA"/>
</dbReference>
<accession>A0A2W5X359</accession>
<dbReference type="Proteomes" id="UP000248783">
    <property type="component" value="Unassembled WGS sequence"/>
</dbReference>
<sequence>MRTPENTAPAASRRRRGLGIVAGLATMLTTTTIALAAPAAADDDGQTHRVYATREGLVGKTTANGHTITERDHFVALPSTRVLSAHGTGTYSVRVCTAGAHRCAYAPVWDVGPWNTRDDYWSTTRHWAQDLPVGTPQASAAFRQGHSGGKDQYGRQVANPAGIDLADGTFWDGLGLQDNAWVDVTFLWQGGARTGTVVSPDQPLNVRTGPGTGYRPTGLAAHTAQVPLLCHARGTLVTGSRGTTDLWYRIGEKNWVSDAYLRTGTGAAVAPPC</sequence>
<feature type="signal peptide" evidence="1">
    <location>
        <begin position="1"/>
        <end position="36"/>
    </location>
</feature>
<dbReference type="AlphaFoldDB" id="A0A2W5X359"/>
<protein>
    <recommendedName>
        <fullName evidence="4">SH3 domain-containing protein</fullName>
    </recommendedName>
</protein>
<evidence type="ECO:0000313" key="3">
    <source>
        <dbReference type="Proteomes" id="UP000248783"/>
    </source>
</evidence>
<gene>
    <name evidence="2" type="ORF">DNL40_03155</name>
</gene>
<name>A0A2W5X359_9MICO</name>
<evidence type="ECO:0000256" key="1">
    <source>
        <dbReference type="SAM" id="SignalP"/>
    </source>
</evidence>
<evidence type="ECO:0008006" key="4">
    <source>
        <dbReference type="Google" id="ProtNLM"/>
    </source>
</evidence>
<keyword evidence="1" id="KW-0732">Signal</keyword>